<feature type="region of interest" description="Disordered" evidence="1">
    <location>
        <begin position="22"/>
        <end position="46"/>
    </location>
</feature>
<dbReference type="EMBL" id="JACHJR010000001">
    <property type="protein sequence ID" value="MBB4950925.1"/>
    <property type="molecule type" value="Genomic_DNA"/>
</dbReference>
<evidence type="ECO:0000313" key="3">
    <source>
        <dbReference type="Proteomes" id="UP000573327"/>
    </source>
</evidence>
<evidence type="ECO:0000313" key="2">
    <source>
        <dbReference type="EMBL" id="MBB4950925.1"/>
    </source>
</evidence>
<dbReference type="Proteomes" id="UP000573327">
    <property type="component" value="Unassembled WGS sequence"/>
</dbReference>
<accession>A0A7W7WLC9</accession>
<organism evidence="2 3">
    <name type="scientific">Kitasatospora gansuensis</name>
    <dbReference type="NCBI Taxonomy" id="258050"/>
    <lineage>
        <taxon>Bacteria</taxon>
        <taxon>Bacillati</taxon>
        <taxon>Actinomycetota</taxon>
        <taxon>Actinomycetes</taxon>
        <taxon>Kitasatosporales</taxon>
        <taxon>Streptomycetaceae</taxon>
        <taxon>Kitasatospora</taxon>
    </lineage>
</organism>
<evidence type="ECO:0000256" key="1">
    <source>
        <dbReference type="SAM" id="MobiDB-lite"/>
    </source>
</evidence>
<sequence>MLGVGGTLGLVTVHAPAAQTDAHGCPVEDTEPPASGPPAAADHTADAANPSWVARTAFDQQAVSSTEASLPVQSPVARGDALVVSMMLTSTCPGAVSVTDSRGDRFQLVGDVSDSLRHRVLVLAAFGAAALTTAHQNTTDTDHCAATGQTTSQWAAVLAVLH</sequence>
<keyword evidence="3" id="KW-1185">Reference proteome</keyword>
<comment type="caution">
    <text evidence="2">The sequence shown here is derived from an EMBL/GenBank/DDBJ whole genome shotgun (WGS) entry which is preliminary data.</text>
</comment>
<name>A0A7W7WLC9_9ACTN</name>
<reference evidence="2 3" key="1">
    <citation type="submission" date="2020-08" db="EMBL/GenBank/DDBJ databases">
        <title>Sequencing the genomes of 1000 actinobacteria strains.</title>
        <authorList>
            <person name="Klenk H.-P."/>
        </authorList>
    </citation>
    <scope>NUCLEOTIDE SEQUENCE [LARGE SCALE GENOMIC DNA]</scope>
    <source>
        <strain evidence="2 3">DSM 44786</strain>
    </source>
</reference>
<dbReference type="RefSeq" id="WP_184922547.1">
    <property type="nucleotide sequence ID" value="NZ_JACHJR010000001.1"/>
</dbReference>
<gene>
    <name evidence="2" type="ORF">F4556_006460</name>
</gene>
<proteinExistence type="predicted"/>
<dbReference type="AlphaFoldDB" id="A0A7W7WLC9"/>
<protein>
    <submittedName>
        <fullName evidence="2">Uncharacterized protein</fullName>
    </submittedName>
</protein>